<comment type="caution">
    <text evidence="1">The sequence shown here is derived from an EMBL/GenBank/DDBJ whole genome shotgun (WGS) entry which is preliminary data.</text>
</comment>
<dbReference type="EMBL" id="BGPR01007831">
    <property type="protein sequence ID" value="GBN29860.1"/>
    <property type="molecule type" value="Genomic_DNA"/>
</dbReference>
<protein>
    <submittedName>
        <fullName evidence="1">Uncharacterized protein</fullName>
    </submittedName>
</protein>
<dbReference type="AlphaFoldDB" id="A0A4Y2MU06"/>
<dbReference type="Proteomes" id="UP000499080">
    <property type="component" value="Unassembled WGS sequence"/>
</dbReference>
<keyword evidence="2" id="KW-1185">Reference proteome</keyword>
<organism evidence="1 2">
    <name type="scientific">Araneus ventricosus</name>
    <name type="common">Orbweaver spider</name>
    <name type="synonym">Epeira ventricosa</name>
    <dbReference type="NCBI Taxonomy" id="182803"/>
    <lineage>
        <taxon>Eukaryota</taxon>
        <taxon>Metazoa</taxon>
        <taxon>Ecdysozoa</taxon>
        <taxon>Arthropoda</taxon>
        <taxon>Chelicerata</taxon>
        <taxon>Arachnida</taxon>
        <taxon>Araneae</taxon>
        <taxon>Araneomorphae</taxon>
        <taxon>Entelegynae</taxon>
        <taxon>Araneoidea</taxon>
        <taxon>Araneidae</taxon>
        <taxon>Araneus</taxon>
    </lineage>
</organism>
<sequence>MRLPTAATSDLGDKLGDHLGDFGDEIWDLKGAGIFSISLLGEEIRLNIKSPITQVIQWILHNSTTITLAWVKALDGTPGDEAANILAKKRPMKVNKYIPQHHEVISKRGLLKFLTKNAKFNGGLKKLGSTSDVCSDLVGKKRFQNRKQAGSRGYHQRFTDGLKIQDKTGTDYCLWSNNTATEQWMAKLNCHN</sequence>
<accession>A0A4Y2MU06</accession>
<proteinExistence type="predicted"/>
<evidence type="ECO:0000313" key="2">
    <source>
        <dbReference type="Proteomes" id="UP000499080"/>
    </source>
</evidence>
<evidence type="ECO:0000313" key="1">
    <source>
        <dbReference type="EMBL" id="GBN29860.1"/>
    </source>
</evidence>
<name>A0A4Y2MU06_ARAVE</name>
<reference evidence="1 2" key="1">
    <citation type="journal article" date="2019" name="Sci. Rep.">
        <title>Orb-weaving spider Araneus ventricosus genome elucidates the spidroin gene catalogue.</title>
        <authorList>
            <person name="Kono N."/>
            <person name="Nakamura H."/>
            <person name="Ohtoshi R."/>
            <person name="Moran D.A.P."/>
            <person name="Shinohara A."/>
            <person name="Yoshida Y."/>
            <person name="Fujiwara M."/>
            <person name="Mori M."/>
            <person name="Tomita M."/>
            <person name="Arakawa K."/>
        </authorList>
    </citation>
    <scope>NUCLEOTIDE SEQUENCE [LARGE SCALE GENOMIC DNA]</scope>
</reference>
<gene>
    <name evidence="1" type="ORF">AVEN_225081_1</name>
</gene>